<dbReference type="PANTHER" id="PTHR30294">
    <property type="entry name" value="MEMBRANE COMPONENT OF ABC TRANSPORTER YHHJ-RELATED"/>
    <property type="match status" value="1"/>
</dbReference>
<feature type="transmembrane region" description="Helical" evidence="6">
    <location>
        <begin position="174"/>
        <end position="192"/>
    </location>
</feature>
<dbReference type="EMBL" id="NPEF01000026">
    <property type="protein sequence ID" value="PJZ94144.1"/>
    <property type="molecule type" value="Genomic_DNA"/>
</dbReference>
<feature type="transmembrane region" description="Helical" evidence="6">
    <location>
        <begin position="22"/>
        <end position="46"/>
    </location>
</feature>
<feature type="transmembrane region" description="Helical" evidence="6">
    <location>
        <begin position="66"/>
        <end position="87"/>
    </location>
</feature>
<proteinExistence type="predicted"/>
<evidence type="ECO:0000313" key="8">
    <source>
        <dbReference type="EMBL" id="MDV6237048.1"/>
    </source>
</evidence>
<evidence type="ECO:0000256" key="2">
    <source>
        <dbReference type="ARBA" id="ARBA00022475"/>
    </source>
</evidence>
<dbReference type="AlphaFoldDB" id="A0A2N0BC93"/>
<evidence type="ECO:0000313" key="9">
    <source>
        <dbReference type="EMBL" id="PJZ94144.1"/>
    </source>
</evidence>
<evidence type="ECO:0000313" key="10">
    <source>
        <dbReference type="Proteomes" id="UP000232122"/>
    </source>
</evidence>
<accession>A0A2N0BC93</accession>
<evidence type="ECO:0000259" key="7">
    <source>
        <dbReference type="Pfam" id="PF12698"/>
    </source>
</evidence>
<comment type="subcellular location">
    <subcellularLocation>
        <location evidence="1">Cell membrane</location>
        <topology evidence="1">Multi-pass membrane protein</topology>
    </subcellularLocation>
</comment>
<keyword evidence="4 6" id="KW-1133">Transmembrane helix</keyword>
<dbReference type="InterPro" id="IPR051449">
    <property type="entry name" value="ABC-2_transporter_component"/>
</dbReference>
<comment type="caution">
    <text evidence="9">The sequence shown here is derived from an EMBL/GenBank/DDBJ whole genome shotgun (WGS) entry which is preliminary data.</text>
</comment>
<keyword evidence="2" id="KW-1003">Cell membrane</keyword>
<feature type="domain" description="ABC-2 type transporter transmembrane" evidence="7">
    <location>
        <begin position="71"/>
        <end position="246"/>
    </location>
</feature>
<dbReference type="Pfam" id="PF12698">
    <property type="entry name" value="ABC2_membrane_3"/>
    <property type="match status" value="1"/>
</dbReference>
<feature type="transmembrane region" description="Helical" evidence="6">
    <location>
        <begin position="108"/>
        <end position="130"/>
    </location>
</feature>
<evidence type="ECO:0000256" key="3">
    <source>
        <dbReference type="ARBA" id="ARBA00022692"/>
    </source>
</evidence>
<dbReference type="RefSeq" id="WP_100764668.1">
    <property type="nucleotide sequence ID" value="NZ_NPEF02000019.1"/>
</dbReference>
<dbReference type="GO" id="GO:0005886">
    <property type="term" value="C:plasma membrane"/>
    <property type="evidence" value="ECO:0007669"/>
    <property type="project" value="UniProtKB-SubCell"/>
</dbReference>
<dbReference type="EMBL" id="NPEF02000019">
    <property type="protein sequence ID" value="MDV6237048.1"/>
    <property type="molecule type" value="Genomic_DNA"/>
</dbReference>
<evidence type="ECO:0000256" key="1">
    <source>
        <dbReference type="ARBA" id="ARBA00004651"/>
    </source>
</evidence>
<reference evidence="8 10" key="2">
    <citation type="journal article" date="2018" name="Microb. Genom.">
        <title>Deciphering the unexplored Leptospira diversity from soils uncovers genomic evolution to virulence.</title>
        <authorList>
            <person name="Thibeaux R."/>
            <person name="Iraola G."/>
            <person name="Ferres I."/>
            <person name="Bierque E."/>
            <person name="Girault D."/>
            <person name="Soupe-Gilbert M.E."/>
            <person name="Picardeau M."/>
            <person name="Goarant C."/>
        </authorList>
    </citation>
    <scope>NUCLEOTIDE SEQUENCE [LARGE SCALE GENOMIC DNA]</scope>
    <source>
        <strain evidence="8 10">ATI7-C-A5</strain>
    </source>
</reference>
<feature type="transmembrane region" description="Helical" evidence="6">
    <location>
        <begin position="229"/>
        <end position="247"/>
    </location>
</feature>
<evidence type="ECO:0000256" key="5">
    <source>
        <dbReference type="ARBA" id="ARBA00023136"/>
    </source>
</evidence>
<gene>
    <name evidence="8" type="ORF">CH379_015565</name>
    <name evidence="9" type="ORF">CH379_04115</name>
</gene>
<protein>
    <submittedName>
        <fullName evidence="8">ABC transporter permease</fullName>
    </submittedName>
    <submittedName>
        <fullName evidence="9">Gliding motility ABC transporter</fullName>
    </submittedName>
</protein>
<dbReference type="Proteomes" id="UP000232122">
    <property type="component" value="Unassembled WGS sequence"/>
</dbReference>
<evidence type="ECO:0000256" key="6">
    <source>
        <dbReference type="SAM" id="Phobius"/>
    </source>
</evidence>
<organism evidence="9">
    <name type="scientific">Leptospira ellisii</name>
    <dbReference type="NCBI Taxonomy" id="2023197"/>
    <lineage>
        <taxon>Bacteria</taxon>
        <taxon>Pseudomonadati</taxon>
        <taxon>Spirochaetota</taxon>
        <taxon>Spirochaetia</taxon>
        <taxon>Leptospirales</taxon>
        <taxon>Leptospiraceae</taxon>
        <taxon>Leptospira</taxon>
    </lineage>
</organism>
<keyword evidence="10" id="KW-1185">Reference proteome</keyword>
<dbReference type="OrthoDB" id="9794512at2"/>
<dbReference type="InterPro" id="IPR013525">
    <property type="entry name" value="ABC2_TM"/>
</dbReference>
<keyword evidence="3 6" id="KW-0812">Transmembrane</keyword>
<feature type="transmembrane region" description="Helical" evidence="6">
    <location>
        <begin position="142"/>
        <end position="162"/>
    </location>
</feature>
<sequence length="251" mass="28604">MKVPASAFESWSRITAIFRKEAIVYIRTPIGTVFACLFLFLTSFLFFFGLGETSFWDLRTASMESYFQSVPILYLVFLPALTMRLWSEEERSGTMELLFTFPLRDFEIVLGKFLSAWAFLGFVLFCTFTIPFSVLYLGNLDLGIVFVSYLGTFLLGGSNLALGCLVSSFTKDQVSAYLFALLFCSAFFLLGYRPLQPLLGSTLEGPFSFFSLSHRYETFRLGILDFGDVFFYLSFDLLVLYANVLVLRSKR</sequence>
<dbReference type="PANTHER" id="PTHR30294:SF29">
    <property type="entry name" value="MULTIDRUG ABC TRANSPORTER PERMEASE YBHS-RELATED"/>
    <property type="match status" value="1"/>
</dbReference>
<reference evidence="8" key="3">
    <citation type="submission" date="2023-10" db="EMBL/GenBank/DDBJ databases">
        <authorList>
            <person name="Picardeau M."/>
            <person name="Thibeaux R."/>
        </authorList>
    </citation>
    <scope>NUCLEOTIDE SEQUENCE</scope>
    <source>
        <strain evidence="8">ATI7-C-A5</strain>
    </source>
</reference>
<reference evidence="9" key="1">
    <citation type="submission" date="2017-07" db="EMBL/GenBank/DDBJ databases">
        <title>Leptospira spp. isolated from tropical soils.</title>
        <authorList>
            <person name="Thibeaux R."/>
            <person name="Iraola G."/>
            <person name="Ferres I."/>
            <person name="Bierque E."/>
            <person name="Girault D."/>
            <person name="Soupe-Gilbert M.-E."/>
            <person name="Picardeau M."/>
            <person name="Goarant C."/>
        </authorList>
    </citation>
    <scope>NUCLEOTIDE SEQUENCE [LARGE SCALE GENOMIC DNA]</scope>
    <source>
        <strain evidence="9">ATI7-C-A5</strain>
    </source>
</reference>
<name>A0A2N0BC93_9LEPT</name>
<keyword evidence="5 6" id="KW-0472">Membrane</keyword>
<evidence type="ECO:0000256" key="4">
    <source>
        <dbReference type="ARBA" id="ARBA00022989"/>
    </source>
</evidence>
<dbReference type="GO" id="GO:0140359">
    <property type="term" value="F:ABC-type transporter activity"/>
    <property type="evidence" value="ECO:0007669"/>
    <property type="project" value="InterPro"/>
</dbReference>